<keyword evidence="8" id="KW-0067">ATP-binding</keyword>
<dbReference type="PANTHER" id="PTHR38761">
    <property type="entry name" value="GLUTAMATE--CYSTEINE LIGASE"/>
    <property type="match status" value="1"/>
</dbReference>
<dbReference type="PANTHER" id="PTHR38761:SF1">
    <property type="entry name" value="GLUTAMATE--CYSTEINE LIGASE"/>
    <property type="match status" value="1"/>
</dbReference>
<dbReference type="GO" id="GO:0006750">
    <property type="term" value="P:glutathione biosynthetic process"/>
    <property type="evidence" value="ECO:0007669"/>
    <property type="project" value="UniProtKB-UniPathway"/>
</dbReference>
<dbReference type="Pfam" id="PF04262">
    <property type="entry name" value="Glu_cys_ligase"/>
    <property type="match status" value="1"/>
</dbReference>
<protein>
    <recommendedName>
        <fullName evidence="4 11">Glutamate--cysteine ligase</fullName>
        <ecNumber evidence="3 11">6.3.2.2</ecNumber>
    </recommendedName>
</protein>
<dbReference type="GO" id="GO:0004357">
    <property type="term" value="F:glutamate-cysteine ligase activity"/>
    <property type="evidence" value="ECO:0007669"/>
    <property type="project" value="UniProtKB-EC"/>
</dbReference>
<evidence type="ECO:0000256" key="8">
    <source>
        <dbReference type="ARBA" id="ARBA00022840"/>
    </source>
</evidence>
<evidence type="ECO:0000259" key="12">
    <source>
        <dbReference type="Pfam" id="PF04262"/>
    </source>
</evidence>
<evidence type="ECO:0000313" key="13">
    <source>
        <dbReference type="EMBL" id="AFK61615.1"/>
    </source>
</evidence>
<dbReference type="SUPFAM" id="SSF55931">
    <property type="entry name" value="Glutamine synthetase/guanido kinase"/>
    <property type="match status" value="1"/>
</dbReference>
<dbReference type="GO" id="GO:0046872">
    <property type="term" value="F:metal ion binding"/>
    <property type="evidence" value="ECO:0007669"/>
    <property type="project" value="TreeGrafter"/>
</dbReference>
<evidence type="ECO:0000256" key="11">
    <source>
        <dbReference type="RuleBase" id="RU004391"/>
    </source>
</evidence>
<keyword evidence="14" id="KW-1185">Reference proteome</keyword>
<dbReference type="UniPathway" id="UPA00142">
    <property type="reaction ID" value="UER00209"/>
</dbReference>
<evidence type="ECO:0000256" key="1">
    <source>
        <dbReference type="ARBA" id="ARBA00005006"/>
    </source>
</evidence>
<reference evidence="14" key="2">
    <citation type="journal article" date="2013" name="PLoS ONE">
        <title>Genome implosion elicits host-confinement in Alcaligenaceae: evidence from the comparative genomics of Tetrathiobacter kashmirensis, a pathogen in the making.</title>
        <authorList>
            <person name="Ghosh W."/>
            <person name="Alam M."/>
            <person name="Roy C."/>
            <person name="Pyne P."/>
            <person name="George A."/>
            <person name="Chakraborty R."/>
            <person name="Majumder S."/>
            <person name="Agarwal A."/>
            <person name="Chakraborty S."/>
            <person name="Majumdar S."/>
            <person name="Gupta S.K."/>
        </authorList>
    </citation>
    <scope>NUCLEOTIDE SEQUENCE [LARGE SCALE GENOMIC DNA]</scope>
    <source>
        <strain evidence="14">WT001</strain>
    </source>
</reference>
<accession>I3U9C7</accession>
<keyword evidence="5 10" id="KW-0436">Ligase</keyword>
<evidence type="ECO:0000256" key="9">
    <source>
        <dbReference type="ARBA" id="ARBA00048819"/>
    </source>
</evidence>
<name>I3U9C7_ADVKW</name>
<comment type="pathway">
    <text evidence="1 11">Sulfur metabolism; glutathione biosynthesis; glutathione from L-cysteine and L-glutamate: step 1/2.</text>
</comment>
<gene>
    <name evidence="13" type="ordered locus">TKWG_05685</name>
</gene>
<dbReference type="Gene3D" id="3.30.590.20">
    <property type="match status" value="1"/>
</dbReference>
<evidence type="ECO:0000256" key="2">
    <source>
        <dbReference type="ARBA" id="ARBA00008772"/>
    </source>
</evidence>
<dbReference type="Proteomes" id="UP000005267">
    <property type="component" value="Chromosome"/>
</dbReference>
<evidence type="ECO:0000313" key="14">
    <source>
        <dbReference type="Proteomes" id="UP000005267"/>
    </source>
</evidence>
<organism evidence="13 14">
    <name type="scientific">Advenella kashmirensis (strain DSM 17095 / LMG 22695 / WT001)</name>
    <name type="common">Tetrathiobacter kashmirensis</name>
    <dbReference type="NCBI Taxonomy" id="1036672"/>
    <lineage>
        <taxon>Bacteria</taxon>
        <taxon>Pseudomonadati</taxon>
        <taxon>Pseudomonadota</taxon>
        <taxon>Betaproteobacteria</taxon>
        <taxon>Burkholderiales</taxon>
        <taxon>Alcaligenaceae</taxon>
    </lineage>
</organism>
<dbReference type="HOGENOM" id="CLU_3075919_0_0_4"/>
<comment type="similarity">
    <text evidence="2">Belongs to the glutamate--cysteine ligase type 1 family. Type 1 subfamily.</text>
</comment>
<comment type="catalytic activity">
    <reaction evidence="9 11">
        <text>L-cysteine + L-glutamate + ATP = gamma-L-glutamyl-L-cysteine + ADP + phosphate + H(+)</text>
        <dbReference type="Rhea" id="RHEA:13285"/>
        <dbReference type="ChEBI" id="CHEBI:15378"/>
        <dbReference type="ChEBI" id="CHEBI:29985"/>
        <dbReference type="ChEBI" id="CHEBI:30616"/>
        <dbReference type="ChEBI" id="CHEBI:35235"/>
        <dbReference type="ChEBI" id="CHEBI:43474"/>
        <dbReference type="ChEBI" id="CHEBI:58173"/>
        <dbReference type="ChEBI" id="CHEBI:456216"/>
        <dbReference type="EC" id="6.3.2.2"/>
    </reaction>
</comment>
<reference evidence="13 14" key="1">
    <citation type="journal article" date="2011" name="J. Bacteriol.">
        <title>Whole-genome shotgun sequencing of the sulfur-oxidizing chemoautotroph Tetrathiobacter kashmirensis.</title>
        <authorList>
            <person name="Ghosh W."/>
            <person name="George A."/>
            <person name="Agarwal A."/>
            <person name="Raj P."/>
            <person name="Alam M."/>
            <person name="Pyne P."/>
            <person name="Das Gupta S.K."/>
        </authorList>
    </citation>
    <scope>NUCLEOTIDE SEQUENCE [LARGE SCALE GENOMIC DNA]</scope>
    <source>
        <strain evidence="13 14">WT001</strain>
    </source>
</reference>
<sequence length="52" mass="5802">MYLFGASPAVPRSFLGDRPNPLRELDHDTLYLPYATSLRMSDLGYQNDAQAG</sequence>
<dbReference type="GO" id="GO:0005524">
    <property type="term" value="F:ATP binding"/>
    <property type="evidence" value="ECO:0007669"/>
    <property type="project" value="UniProtKB-KW"/>
</dbReference>
<evidence type="ECO:0000256" key="6">
    <source>
        <dbReference type="ARBA" id="ARBA00022684"/>
    </source>
</evidence>
<dbReference type="STRING" id="1036672.TKWG_05685"/>
<feature type="domain" description="Glutamate--cysteine ligase" evidence="12">
    <location>
        <begin position="1"/>
        <end position="51"/>
    </location>
</feature>
<dbReference type="InterPro" id="IPR006334">
    <property type="entry name" value="Glut_cys_ligase"/>
</dbReference>
<evidence type="ECO:0000256" key="4">
    <source>
        <dbReference type="ARBA" id="ARBA00014618"/>
    </source>
</evidence>
<dbReference type="InterPro" id="IPR014746">
    <property type="entry name" value="Gln_synth/guanido_kin_cat_dom"/>
</dbReference>
<keyword evidence="6 10" id="KW-0317">Glutathione biosynthesis</keyword>
<dbReference type="GO" id="GO:0005829">
    <property type="term" value="C:cytosol"/>
    <property type="evidence" value="ECO:0007669"/>
    <property type="project" value="TreeGrafter"/>
</dbReference>
<evidence type="ECO:0000256" key="3">
    <source>
        <dbReference type="ARBA" id="ARBA00012220"/>
    </source>
</evidence>
<evidence type="ECO:0000256" key="10">
    <source>
        <dbReference type="RuleBase" id="RU003544"/>
    </source>
</evidence>
<dbReference type="KEGG" id="aka:TKWG_05685"/>
<evidence type="ECO:0000256" key="5">
    <source>
        <dbReference type="ARBA" id="ARBA00022598"/>
    </source>
</evidence>
<dbReference type="EC" id="6.3.2.2" evidence="3 11"/>
<dbReference type="EMBL" id="CP003555">
    <property type="protein sequence ID" value="AFK61615.1"/>
    <property type="molecule type" value="Genomic_DNA"/>
</dbReference>
<proteinExistence type="inferred from homology"/>
<keyword evidence="7" id="KW-0547">Nucleotide-binding</keyword>
<evidence type="ECO:0000256" key="7">
    <source>
        <dbReference type="ARBA" id="ARBA00022741"/>
    </source>
</evidence>
<dbReference type="AlphaFoldDB" id="I3U9C7"/>
<dbReference type="InterPro" id="IPR007370">
    <property type="entry name" value="Glu_cys_ligase"/>
</dbReference>